<dbReference type="InterPro" id="IPR017452">
    <property type="entry name" value="GPCR_Rhodpsn_7TM"/>
</dbReference>
<evidence type="ECO:0000256" key="6">
    <source>
        <dbReference type="ARBA" id="ARBA00023170"/>
    </source>
</evidence>
<evidence type="ECO:0000256" key="2">
    <source>
        <dbReference type="ARBA" id="ARBA00022692"/>
    </source>
</evidence>
<dbReference type="PANTHER" id="PTHR24243">
    <property type="entry name" value="G-PROTEIN COUPLED RECEPTOR"/>
    <property type="match status" value="1"/>
</dbReference>
<keyword evidence="3 8" id="KW-1133">Transmembrane helix</keyword>
<dbReference type="Pfam" id="PF00001">
    <property type="entry name" value="7tm_1"/>
    <property type="match status" value="1"/>
</dbReference>
<feature type="transmembrane region" description="Helical" evidence="8">
    <location>
        <begin position="173"/>
        <end position="190"/>
    </location>
</feature>
<evidence type="ECO:0000313" key="11">
    <source>
        <dbReference type="Proteomes" id="UP000663828"/>
    </source>
</evidence>
<dbReference type="GO" id="GO:0005886">
    <property type="term" value="C:plasma membrane"/>
    <property type="evidence" value="ECO:0007669"/>
    <property type="project" value="TreeGrafter"/>
</dbReference>
<evidence type="ECO:0000256" key="1">
    <source>
        <dbReference type="ARBA" id="ARBA00004141"/>
    </source>
</evidence>
<protein>
    <recommendedName>
        <fullName evidence="9">G-protein coupled receptors family 1 profile domain-containing protein</fullName>
    </recommendedName>
</protein>
<dbReference type="Proteomes" id="UP000663828">
    <property type="component" value="Unassembled WGS sequence"/>
</dbReference>
<feature type="transmembrane region" description="Helical" evidence="8">
    <location>
        <begin position="233"/>
        <end position="252"/>
    </location>
</feature>
<dbReference type="AlphaFoldDB" id="A0A815V192"/>
<proteinExistence type="predicted"/>
<evidence type="ECO:0000256" key="7">
    <source>
        <dbReference type="ARBA" id="ARBA00023224"/>
    </source>
</evidence>
<dbReference type="EMBL" id="CAJNOR010004768">
    <property type="protein sequence ID" value="CAF1526221.1"/>
    <property type="molecule type" value="Genomic_DNA"/>
</dbReference>
<feature type="transmembrane region" description="Helical" evidence="8">
    <location>
        <begin position="321"/>
        <end position="345"/>
    </location>
</feature>
<keyword evidence="6" id="KW-0675">Receptor</keyword>
<feature type="domain" description="G-protein coupled receptors family 1 profile" evidence="9">
    <location>
        <begin position="77"/>
        <end position="342"/>
    </location>
</feature>
<evidence type="ECO:0000313" key="10">
    <source>
        <dbReference type="EMBL" id="CAF1526221.1"/>
    </source>
</evidence>
<organism evidence="10 11">
    <name type="scientific">Adineta ricciae</name>
    <name type="common">Rotifer</name>
    <dbReference type="NCBI Taxonomy" id="249248"/>
    <lineage>
        <taxon>Eukaryota</taxon>
        <taxon>Metazoa</taxon>
        <taxon>Spiralia</taxon>
        <taxon>Gnathifera</taxon>
        <taxon>Rotifera</taxon>
        <taxon>Eurotatoria</taxon>
        <taxon>Bdelloidea</taxon>
        <taxon>Adinetida</taxon>
        <taxon>Adinetidae</taxon>
        <taxon>Adineta</taxon>
    </lineage>
</organism>
<dbReference type="GO" id="GO:0004930">
    <property type="term" value="F:G protein-coupled receptor activity"/>
    <property type="evidence" value="ECO:0007669"/>
    <property type="project" value="UniProtKB-KW"/>
</dbReference>
<feature type="transmembrane region" description="Helical" evidence="8">
    <location>
        <begin position="98"/>
        <end position="123"/>
    </location>
</feature>
<dbReference type="SUPFAM" id="SSF81321">
    <property type="entry name" value="Family A G protein-coupled receptor-like"/>
    <property type="match status" value="1"/>
</dbReference>
<dbReference type="InterPro" id="IPR000276">
    <property type="entry name" value="GPCR_Rhodpsn"/>
</dbReference>
<keyword evidence="11" id="KW-1185">Reference proteome</keyword>
<comment type="subcellular location">
    <subcellularLocation>
        <location evidence="1">Membrane</location>
        <topology evidence="1">Multi-pass membrane protein</topology>
    </subcellularLocation>
</comment>
<evidence type="ECO:0000256" key="3">
    <source>
        <dbReference type="ARBA" id="ARBA00022989"/>
    </source>
</evidence>
<reference evidence="10" key="1">
    <citation type="submission" date="2021-02" db="EMBL/GenBank/DDBJ databases">
        <authorList>
            <person name="Nowell W R."/>
        </authorList>
    </citation>
    <scope>NUCLEOTIDE SEQUENCE</scope>
</reference>
<name>A0A815V192_ADIRI</name>
<keyword evidence="4" id="KW-0297">G-protein coupled receptor</keyword>
<keyword evidence="5 8" id="KW-0472">Membrane</keyword>
<dbReference type="PANTHER" id="PTHR24243:SF230">
    <property type="entry name" value="G-PROTEIN COUPLED RECEPTORS FAMILY 1 PROFILE DOMAIN-CONTAINING PROTEIN"/>
    <property type="match status" value="1"/>
</dbReference>
<evidence type="ECO:0000256" key="4">
    <source>
        <dbReference type="ARBA" id="ARBA00023040"/>
    </source>
</evidence>
<accession>A0A815V192</accession>
<evidence type="ECO:0000256" key="5">
    <source>
        <dbReference type="ARBA" id="ARBA00023136"/>
    </source>
</evidence>
<comment type="caution">
    <text evidence="10">The sequence shown here is derived from an EMBL/GenBank/DDBJ whole genome shotgun (WGS) entry which is preliminary data.</text>
</comment>
<dbReference type="PROSITE" id="PS50262">
    <property type="entry name" value="G_PROTEIN_RECEP_F1_2"/>
    <property type="match status" value="1"/>
</dbReference>
<evidence type="ECO:0000259" key="9">
    <source>
        <dbReference type="PROSITE" id="PS50262"/>
    </source>
</evidence>
<dbReference type="Gene3D" id="1.20.1070.10">
    <property type="entry name" value="Rhodopsin 7-helix transmembrane proteins"/>
    <property type="match status" value="1"/>
</dbReference>
<keyword evidence="2 8" id="KW-0812">Transmembrane</keyword>
<feature type="transmembrane region" description="Helical" evidence="8">
    <location>
        <begin position="278"/>
        <end position="301"/>
    </location>
</feature>
<gene>
    <name evidence="10" type="ORF">XAT740_LOCUS41126</name>
</gene>
<feature type="transmembrane region" description="Helical" evidence="8">
    <location>
        <begin position="65"/>
        <end position="86"/>
    </location>
</feature>
<evidence type="ECO:0000256" key="8">
    <source>
        <dbReference type="SAM" id="Phobius"/>
    </source>
</evidence>
<keyword evidence="7" id="KW-0807">Transducer</keyword>
<sequence length="452" mass="52881">MTTKYNRSALDFVDDHQWNMNANGPESFATLQDALNYLEFTSGMHINESVGSVRKQPVWPSVLNLIPLSLGFIGLLFNILALLIFTASKTFRQSSFRYYIYAFVLVNCASILTHSWFYMVFYIADQNRACKYIKFLQQSLSTTSLWIMVLLSLERSFTFIRPFAVKNLLSSRTICLVILLVVGLCFLLHIDELVSVNGKAFRWVNFAYGLCSFKRNSLIKADRIKILTHSHSFILPFVLNTILDVYICYKICQRRKRLLEKTPSIVRKSMKFRRSKNLLANEITLILLWQSMWLLITYFPAHLYYFWISFKLTDAHDRDNSIHVLIIRLNLLIYLAFSPTLYVIFSPTLRREIGFHMRRSYKKRRATSSICVSISHRKSDNHLNERKRSRLSMLVTRSEELPRRCPSQTTAKHPEKCLKTFHSKSTPCLSPSTQKNELYQYMKTERSSTLLQ</sequence>